<dbReference type="InterPro" id="IPR038765">
    <property type="entry name" value="Papain-like_cys_pep_sf"/>
</dbReference>
<dbReference type="PANTHER" id="PTHR30023">
    <property type="entry name" value="D-ALANYL-D-ALANINE CARBOXYPEPTIDASE"/>
    <property type="match status" value="1"/>
</dbReference>
<evidence type="ECO:0000313" key="4">
    <source>
        <dbReference type="EMBL" id="PWL03470.1"/>
    </source>
</evidence>
<dbReference type="Gene3D" id="3.50.80.20">
    <property type="entry name" value="D-Ala-D-Ala carboxypeptidase C, peptidase S13"/>
    <property type="match status" value="1"/>
</dbReference>
<name>A0ABX5LQ27_9BACT</name>
<dbReference type="EMBL" id="QGHD01000005">
    <property type="protein sequence ID" value="PWL03470.1"/>
    <property type="molecule type" value="Genomic_DNA"/>
</dbReference>
<protein>
    <submittedName>
        <fullName evidence="4">D-alanyl-D-alanine carboxypeptidase/D-alanyl-D-alanine-endopeptidase (Penicillin-binding protein 4)</fullName>
    </submittedName>
</protein>
<organism evidence="4 5">
    <name type="scientific">Hallerella porci</name>
    <dbReference type="NCBI Taxonomy" id="1945871"/>
    <lineage>
        <taxon>Bacteria</taxon>
        <taxon>Pseudomonadati</taxon>
        <taxon>Fibrobacterota</taxon>
        <taxon>Fibrobacteria</taxon>
        <taxon>Fibrobacterales</taxon>
        <taxon>Fibrobacteraceae</taxon>
        <taxon>Hallerella</taxon>
    </lineage>
</organism>
<comment type="similarity">
    <text evidence="1">Belongs to the peptidase S13 family.</text>
</comment>
<dbReference type="PRINTS" id="PR00922">
    <property type="entry name" value="DADACBPTASE3"/>
</dbReference>
<accession>A0ABX5LQ27</accession>
<keyword evidence="3" id="KW-0732">Signal</keyword>
<dbReference type="Pfam" id="PF02113">
    <property type="entry name" value="Peptidase_S13"/>
    <property type="match status" value="1"/>
</dbReference>
<keyword evidence="4" id="KW-0121">Carboxypeptidase</keyword>
<evidence type="ECO:0000256" key="1">
    <source>
        <dbReference type="ARBA" id="ARBA00006096"/>
    </source>
</evidence>
<dbReference type="PANTHER" id="PTHR30023:SF0">
    <property type="entry name" value="PENICILLIN-SENSITIVE CARBOXYPEPTIDASE A"/>
    <property type="match status" value="1"/>
</dbReference>
<dbReference type="InterPro" id="IPR010846">
    <property type="entry name" value="AmiA-like"/>
</dbReference>
<proteinExistence type="inferred from homology"/>
<dbReference type="Gene3D" id="2.30.260.10">
    <property type="entry name" value="putative xylanase like domain"/>
    <property type="match status" value="1"/>
</dbReference>
<dbReference type="GO" id="GO:0004180">
    <property type="term" value="F:carboxypeptidase activity"/>
    <property type="evidence" value="ECO:0007669"/>
    <property type="project" value="UniProtKB-KW"/>
</dbReference>
<gene>
    <name evidence="4" type="ORF">B0H50_10512</name>
</gene>
<dbReference type="InterPro" id="IPR012338">
    <property type="entry name" value="Beta-lactam/transpept-like"/>
</dbReference>
<evidence type="ECO:0000256" key="3">
    <source>
        <dbReference type="SAM" id="SignalP"/>
    </source>
</evidence>
<keyword evidence="2" id="KW-0378">Hydrolase</keyword>
<dbReference type="InterPro" id="IPR000667">
    <property type="entry name" value="Peptidase_S13"/>
</dbReference>
<dbReference type="RefSeq" id="WP_106198052.1">
    <property type="nucleotide sequence ID" value="NZ_JAXEIU010000049.1"/>
</dbReference>
<keyword evidence="4" id="KW-0645">Protease</keyword>
<dbReference type="Gene3D" id="3.40.710.10">
    <property type="entry name" value="DD-peptidase/beta-lactamase superfamily"/>
    <property type="match status" value="2"/>
</dbReference>
<reference evidence="4 5" key="1">
    <citation type="submission" date="2018-05" db="EMBL/GenBank/DDBJ databases">
        <title>Animal gut microbial communities from fecal samples from Wisconsin, USA.</title>
        <authorList>
            <person name="Neumann A."/>
        </authorList>
    </citation>
    <scope>NUCLEOTIDE SEQUENCE [LARGE SCALE GENOMIC DNA]</scope>
    <source>
        <strain evidence="4 5">UWS4</strain>
    </source>
</reference>
<dbReference type="Gene3D" id="1.10.3670.10">
    <property type="entry name" value="Putative xylanase like domain"/>
    <property type="match status" value="1"/>
</dbReference>
<dbReference type="SUPFAM" id="SSF56601">
    <property type="entry name" value="beta-lactamase/transpeptidase-like"/>
    <property type="match status" value="1"/>
</dbReference>
<sequence length="727" mass="81270">MKPIFFTILLIASAIFAKENGKDSVAFTPKLFLNSSDYQTIADSMVPGSKFGISIRSLHSGNELISVQSDSFFTPASTLKTVTTAAALDFLPLQFRAKTSVQLAGSISGKTFRGVIRLRGEGDPGISGRFYAEPFYILHSLADSIRAKGIDTLQIRTELDTSYFSGPRKPEHWRSNYFLSWYGAEVTPLIFNDNCALIHIDPGENENDSAKITVEPDIGYVQINNTLKTVNGNRRKWRYALDPDKPIFTISGSIGKNVKNAAVVIPVRNPNRYFEAAFLHALKDRNITVAIDSTIPSGIELVSFSFEGTPLLSFLDEINQRSQNLHAEALFRNFSAVKYQTGNVENGRKGVKEFLQKLHLNPDDFVLFDGCGLSPDNKLKPSAETQLLAAMARHPKGKFYIQSFAGPGIGSGAKRMQNLDYAWCIRFKTGFINETHGLVGFMPTIDGDTLLIASYFNKTGKIPDNVTKDALDSIWSCIYRAANNGYNSLLTMKDLYHQGSSITGLENRIRFFSEKFLDIPYGHGGPTGEGFRDSISPMPMINTDSLDCVTFIEHVLALAKSPSDDSIFSVLQKLRYIDGKISYRFRKHYFVVDWIGEGKFARQIALPNDTLVERIISKKEFFKTKNIQVSEPDTKLYLRYLPLEKAIEFAGSPWQGERTVRGIGFVSKLNSLDIVHTGFLILDRGKLPILRDASYKFNKVVDHELVEYLNSWVGTGKIPGIILFEFL</sequence>
<dbReference type="SUPFAM" id="SSF54001">
    <property type="entry name" value="Cysteine proteinases"/>
    <property type="match status" value="1"/>
</dbReference>
<evidence type="ECO:0000313" key="5">
    <source>
        <dbReference type="Proteomes" id="UP000245523"/>
    </source>
</evidence>
<feature type="chain" id="PRO_5045265202" evidence="3">
    <location>
        <begin position="18"/>
        <end position="727"/>
    </location>
</feature>
<dbReference type="Pfam" id="PF07313">
    <property type="entry name" value="AmiA-like"/>
    <property type="match status" value="1"/>
</dbReference>
<dbReference type="Proteomes" id="UP000245523">
    <property type="component" value="Unassembled WGS sequence"/>
</dbReference>
<comment type="caution">
    <text evidence="4">The sequence shown here is derived from an EMBL/GenBank/DDBJ whole genome shotgun (WGS) entry which is preliminary data.</text>
</comment>
<evidence type="ECO:0000256" key="2">
    <source>
        <dbReference type="ARBA" id="ARBA00022801"/>
    </source>
</evidence>
<feature type="signal peptide" evidence="3">
    <location>
        <begin position="1"/>
        <end position="17"/>
    </location>
</feature>
<dbReference type="NCBIfam" id="TIGR00666">
    <property type="entry name" value="PBP4"/>
    <property type="match status" value="1"/>
</dbReference>
<keyword evidence="5" id="KW-1185">Reference proteome</keyword>